<evidence type="ECO:0000313" key="14">
    <source>
        <dbReference type="EMBL" id="QDZ25601.1"/>
    </source>
</evidence>
<keyword evidence="6 9" id="KW-0811">Translocation</keyword>
<dbReference type="CDD" id="cd12441">
    <property type="entry name" value="RRM_Nup53_like"/>
    <property type="match status" value="1"/>
</dbReference>
<dbReference type="Pfam" id="PF05172">
    <property type="entry name" value="RRM_Nup35"/>
    <property type="match status" value="1"/>
</dbReference>
<dbReference type="GO" id="GO:0017056">
    <property type="term" value="F:structural constituent of nuclear pore"/>
    <property type="evidence" value="ECO:0007669"/>
    <property type="project" value="InterPro"/>
</dbReference>
<dbReference type="SUPFAM" id="SSF54928">
    <property type="entry name" value="RNA-binding domain, RBD"/>
    <property type="match status" value="1"/>
</dbReference>
<gene>
    <name evidence="14" type="ORF">A3770_18p81190</name>
    <name evidence="12" type="ORF">CPRI1469_LOCUS7075</name>
    <name evidence="13" type="ORF">CPRI1469_LOCUS7076</name>
</gene>
<dbReference type="InterPro" id="IPR017389">
    <property type="entry name" value="Nucleoporin_NUP53"/>
</dbReference>
<keyword evidence="15" id="KW-1185">Reference proteome</keyword>
<dbReference type="GO" id="GO:0006607">
    <property type="term" value="P:NLS-bearing protein import into nucleus"/>
    <property type="evidence" value="ECO:0007669"/>
    <property type="project" value="TreeGrafter"/>
</dbReference>
<evidence type="ECO:0000256" key="3">
    <source>
        <dbReference type="ARBA" id="ARBA00022448"/>
    </source>
</evidence>
<dbReference type="OrthoDB" id="511399at2759"/>
<reference evidence="12" key="2">
    <citation type="submission" date="2021-01" db="EMBL/GenBank/DDBJ databases">
        <authorList>
            <person name="Corre E."/>
            <person name="Pelletier E."/>
            <person name="Niang G."/>
            <person name="Scheremetjew M."/>
            <person name="Finn R."/>
            <person name="Kale V."/>
            <person name="Holt S."/>
            <person name="Cochrane G."/>
            <person name="Meng A."/>
            <person name="Brown T."/>
            <person name="Cohen L."/>
        </authorList>
    </citation>
    <scope>NUCLEOTIDE SEQUENCE</scope>
    <source>
        <strain evidence="12">CCMP1205</strain>
    </source>
</reference>
<feature type="region of interest" description="Disordered" evidence="10">
    <location>
        <begin position="261"/>
        <end position="313"/>
    </location>
</feature>
<comment type="similarity">
    <text evidence="2 9">Belongs to the Nup35 family.</text>
</comment>
<dbReference type="PANTHER" id="PTHR21527:SF6">
    <property type="entry name" value="NUCLEOPORIN NUP35"/>
    <property type="match status" value="1"/>
</dbReference>
<evidence type="ECO:0000313" key="13">
    <source>
        <dbReference type="EMBL" id="CAD9718211.1"/>
    </source>
</evidence>
<evidence type="ECO:0000256" key="7">
    <source>
        <dbReference type="ARBA" id="ARBA00023132"/>
    </source>
</evidence>
<dbReference type="PANTHER" id="PTHR21527">
    <property type="entry name" value="NUCLEOPORIN NUP35"/>
    <property type="match status" value="1"/>
</dbReference>
<dbReference type="GO" id="GO:0044613">
    <property type="term" value="C:nuclear pore central transport channel"/>
    <property type="evidence" value="ECO:0007669"/>
    <property type="project" value="TreeGrafter"/>
</dbReference>
<dbReference type="Proteomes" id="UP000316726">
    <property type="component" value="Chromosome 18"/>
</dbReference>
<evidence type="ECO:0000313" key="12">
    <source>
        <dbReference type="EMBL" id="CAD9718210.1"/>
    </source>
</evidence>
<evidence type="ECO:0000256" key="9">
    <source>
        <dbReference type="PIRNR" id="PIRNR038119"/>
    </source>
</evidence>
<dbReference type="InterPro" id="IPR007846">
    <property type="entry name" value="RRM_NUP35_dom"/>
</dbReference>
<feature type="compositionally biased region" description="Low complexity" evidence="10">
    <location>
        <begin position="261"/>
        <end position="270"/>
    </location>
</feature>
<evidence type="ECO:0000256" key="8">
    <source>
        <dbReference type="ARBA" id="ARBA00023242"/>
    </source>
</evidence>
<dbReference type="AlphaFoldDB" id="A0A5B8MZ16"/>
<dbReference type="Gene3D" id="3.30.70.330">
    <property type="match status" value="1"/>
</dbReference>
<dbReference type="EMBL" id="HBHL01010645">
    <property type="protein sequence ID" value="CAD9718211.1"/>
    <property type="molecule type" value="Transcribed_RNA"/>
</dbReference>
<dbReference type="EMBL" id="CP031051">
    <property type="protein sequence ID" value="QDZ25601.1"/>
    <property type="molecule type" value="Genomic_DNA"/>
</dbReference>
<dbReference type="FunFam" id="3.30.70.330:FF:000095">
    <property type="entry name" value="Putative Nucleoporin NUP53"/>
    <property type="match status" value="1"/>
</dbReference>
<keyword evidence="5 9" id="KW-0653">Protein transport</keyword>
<dbReference type="GO" id="GO:0003676">
    <property type="term" value="F:nucleic acid binding"/>
    <property type="evidence" value="ECO:0007669"/>
    <property type="project" value="InterPro"/>
</dbReference>
<dbReference type="PIRSF" id="PIRSF038119">
    <property type="entry name" value="Nucleoporin_NUP53"/>
    <property type="match status" value="1"/>
</dbReference>
<feature type="compositionally biased region" description="Polar residues" evidence="10">
    <location>
        <begin position="20"/>
        <end position="34"/>
    </location>
</feature>
<dbReference type="EMBL" id="HBHL01010644">
    <property type="protein sequence ID" value="CAD9718210.1"/>
    <property type="molecule type" value="Transcribed_RNA"/>
</dbReference>
<name>A0A5B8MZ16_9CHLO</name>
<dbReference type="GO" id="GO:0044615">
    <property type="term" value="C:nuclear pore nuclear basket"/>
    <property type="evidence" value="ECO:0007669"/>
    <property type="project" value="TreeGrafter"/>
</dbReference>
<evidence type="ECO:0000256" key="5">
    <source>
        <dbReference type="ARBA" id="ARBA00022927"/>
    </source>
</evidence>
<evidence type="ECO:0000256" key="2">
    <source>
        <dbReference type="ARBA" id="ARBA00009454"/>
    </source>
</evidence>
<protein>
    <recommendedName>
        <fullName evidence="9">Nuclear pore complex protein NUP35</fullName>
    </recommendedName>
    <alternativeName>
        <fullName evidence="9">Nucleoporin 35</fullName>
    </alternativeName>
</protein>
<evidence type="ECO:0000256" key="10">
    <source>
        <dbReference type="SAM" id="MobiDB-lite"/>
    </source>
</evidence>
<keyword evidence="4 9" id="KW-0509">mRNA transport</keyword>
<feature type="domain" description="RRM Nup35-type" evidence="11">
    <location>
        <begin position="181"/>
        <end position="263"/>
    </location>
</feature>
<evidence type="ECO:0000256" key="6">
    <source>
        <dbReference type="ARBA" id="ARBA00023010"/>
    </source>
</evidence>
<evidence type="ECO:0000256" key="1">
    <source>
        <dbReference type="ARBA" id="ARBA00004567"/>
    </source>
</evidence>
<reference evidence="14 15" key="1">
    <citation type="submission" date="2018-07" db="EMBL/GenBank/DDBJ databases">
        <title>The complete nuclear genome of the prasinophyte Chloropicon primus (CCMP1205).</title>
        <authorList>
            <person name="Pombert J.-F."/>
            <person name="Otis C."/>
            <person name="Turmel M."/>
            <person name="Lemieux C."/>
        </authorList>
    </citation>
    <scope>NUCLEOTIDE SEQUENCE [LARGE SCALE GENOMIC DNA]</scope>
    <source>
        <strain evidence="14 15">CCMP1205</strain>
    </source>
</reference>
<keyword evidence="3 9" id="KW-0813">Transport</keyword>
<dbReference type="STRING" id="1764295.A0A5B8MZ16"/>
<dbReference type="GO" id="GO:0006999">
    <property type="term" value="P:nuclear pore organization"/>
    <property type="evidence" value="ECO:0007669"/>
    <property type="project" value="TreeGrafter"/>
</dbReference>
<proteinExistence type="inferred from homology"/>
<keyword evidence="8 9" id="KW-0539">Nucleus</keyword>
<keyword evidence="7 9" id="KW-0906">Nuclear pore complex</keyword>
<comment type="subcellular location">
    <subcellularLocation>
        <location evidence="1 9">Nucleus</location>
        <location evidence="1 9">Nuclear pore complex</location>
    </subcellularLocation>
</comment>
<dbReference type="GO" id="GO:0051028">
    <property type="term" value="P:mRNA transport"/>
    <property type="evidence" value="ECO:0007669"/>
    <property type="project" value="UniProtKB-UniRule"/>
</dbReference>
<evidence type="ECO:0000313" key="15">
    <source>
        <dbReference type="Proteomes" id="UP000316726"/>
    </source>
</evidence>
<dbReference type="InterPro" id="IPR035979">
    <property type="entry name" value="RBD_domain_sf"/>
</dbReference>
<feature type="compositionally biased region" description="Gly residues" evidence="10">
    <location>
        <begin position="271"/>
        <end position="288"/>
    </location>
</feature>
<dbReference type="GO" id="GO:0005543">
    <property type="term" value="F:phospholipid binding"/>
    <property type="evidence" value="ECO:0007669"/>
    <property type="project" value="TreeGrafter"/>
</dbReference>
<feature type="region of interest" description="Disordered" evidence="10">
    <location>
        <begin position="49"/>
        <end position="160"/>
    </location>
</feature>
<sequence length="336" mass="35094">MANSERLPTVLYRTPAAASTPLSAGSNYTPSGLRSPSSPIIFSPLSNTSNYRNSSSRTPGLGVVPDSAMTKVKSPHTVSSSYGGVNERPEERSVAPRQLYGSGNTAPPPVMSLREGSSGLRPSGGLAAADTLGGEGRGGSKFQGRASGNDGGTPRRNPMLANEYAFGSGQTDQDSATDSSSFRSRWVTVYGFQQSDRDLILRELQECGDIISCRNGGTEKANFMHIQFQTKGEAQKALGKNGKQISKNLMIGITPISQQHCSSLQQQTQGGANGSFGGQMGAGSGGSWTPGAASSPFHGGPAGGNQHASKFAGGFDSMPQPVNTFWTKVNEYIFGI</sequence>
<accession>A0A5B8MZ16</accession>
<feature type="compositionally biased region" description="Low complexity" evidence="10">
    <location>
        <begin position="49"/>
        <end position="58"/>
    </location>
</feature>
<dbReference type="GO" id="GO:0031965">
    <property type="term" value="C:nuclear membrane"/>
    <property type="evidence" value="ECO:0007669"/>
    <property type="project" value="InterPro"/>
</dbReference>
<organism evidence="14 15">
    <name type="scientific">Chloropicon primus</name>
    <dbReference type="NCBI Taxonomy" id="1764295"/>
    <lineage>
        <taxon>Eukaryota</taxon>
        <taxon>Viridiplantae</taxon>
        <taxon>Chlorophyta</taxon>
        <taxon>Chloropicophyceae</taxon>
        <taxon>Chloropicales</taxon>
        <taxon>Chloropicaceae</taxon>
        <taxon>Chloropicon</taxon>
    </lineage>
</organism>
<dbReference type="PROSITE" id="PS51472">
    <property type="entry name" value="RRM_NUP35"/>
    <property type="match status" value="1"/>
</dbReference>
<evidence type="ECO:0000259" key="11">
    <source>
        <dbReference type="PROSITE" id="PS51472"/>
    </source>
</evidence>
<feature type="region of interest" description="Disordered" evidence="10">
    <location>
        <begin position="1"/>
        <end position="37"/>
    </location>
</feature>
<dbReference type="InterPro" id="IPR012677">
    <property type="entry name" value="Nucleotide-bd_a/b_plait_sf"/>
</dbReference>
<evidence type="ECO:0000256" key="4">
    <source>
        <dbReference type="ARBA" id="ARBA00022816"/>
    </source>
</evidence>